<protein>
    <submittedName>
        <fullName evidence="6">Nucleotide-binding, alpha-beta plait</fullName>
    </submittedName>
</protein>
<feature type="compositionally biased region" description="Polar residues" evidence="4">
    <location>
        <begin position="75"/>
        <end position="87"/>
    </location>
</feature>
<dbReference type="PROSITE" id="PS50102">
    <property type="entry name" value="RRM"/>
    <property type="match status" value="2"/>
</dbReference>
<evidence type="ECO:0000256" key="1">
    <source>
        <dbReference type="ARBA" id="ARBA00022737"/>
    </source>
</evidence>
<dbReference type="InterPro" id="IPR000504">
    <property type="entry name" value="RRM_dom"/>
</dbReference>
<dbReference type="InterPro" id="IPR012677">
    <property type="entry name" value="Nucleotide-bd_a/b_plait_sf"/>
</dbReference>
<dbReference type="FunFam" id="3.30.70.330:FF:000323">
    <property type="entry name" value="RNA binding protein MSSP-2"/>
    <property type="match status" value="1"/>
</dbReference>
<feature type="compositionally biased region" description="Polar residues" evidence="4">
    <location>
        <begin position="592"/>
        <end position="601"/>
    </location>
</feature>
<dbReference type="HOGENOM" id="CLU_031131_0_0_1"/>
<feature type="region of interest" description="Disordered" evidence="4">
    <location>
        <begin position="40"/>
        <end position="87"/>
    </location>
</feature>
<feature type="compositionally biased region" description="Low complexity" evidence="4">
    <location>
        <begin position="40"/>
        <end position="61"/>
    </location>
</feature>
<dbReference type="Gene3D" id="3.30.70.330">
    <property type="match status" value="2"/>
</dbReference>
<keyword evidence="2 3" id="KW-0694">RNA-binding</keyword>
<gene>
    <name evidence="6" type="ORF">PEX2_029150</name>
</gene>
<organism evidence="6 7">
    <name type="scientific">Penicillium expansum</name>
    <name type="common">Blue mold rot fungus</name>
    <dbReference type="NCBI Taxonomy" id="27334"/>
    <lineage>
        <taxon>Eukaryota</taxon>
        <taxon>Fungi</taxon>
        <taxon>Dikarya</taxon>
        <taxon>Ascomycota</taxon>
        <taxon>Pezizomycotina</taxon>
        <taxon>Eurotiomycetes</taxon>
        <taxon>Eurotiomycetidae</taxon>
        <taxon>Eurotiales</taxon>
        <taxon>Aspergillaceae</taxon>
        <taxon>Penicillium</taxon>
    </lineage>
</organism>
<comment type="caution">
    <text evidence="6">The sequence shown here is derived from an EMBL/GenBank/DDBJ whole genome shotgun (WGS) entry which is preliminary data.</text>
</comment>
<feature type="domain" description="RRM" evidence="5">
    <location>
        <begin position="401"/>
        <end position="479"/>
    </location>
</feature>
<feature type="region of interest" description="Disordered" evidence="4">
    <location>
        <begin position="587"/>
        <end position="639"/>
    </location>
</feature>
<accession>A0A0A2JI92</accession>
<sequence>MGPKGTVHKANVLCLSANLEKSADKIDLCQCTPFIMHAQGSQHTSSSGSGSGQTSSSQSGHYLQSEPRTPYGPRYQQSTNPSSRESSVAGLTNLFRGLNLQNSRPKFNGPKSTPPVQVNTNMDWSNTNRAYNSPFILVPNSTVFNGVPTVSSFVPNGVSGQTDQIGQFSYLPTGVYPNVSPVVAGGYSSWPYMMNYDMNDGATNKQGSWNITEGQKGGQGENTGQIHYYPPALVSGMDGGSMSGYSYGGMVPSQLGALSLPLQMMKTPNGYVVQDLDALTQQEPAIPRAVPAMWTNPSELTLAKCLENREGITNVYIRGFLPETTDDMLHAYAARFGKIERCKAIVDLDTSLCKGFGFVQYYSFESCENCIRGFFYLGYQASFAQKSRNSRLKDLEDKSSTNIYCTNIPIDWTEADLRRHFEPWRVVSEKISRDEKTGVSKEVGFARFENRDVAEKVLMEFHNVTKDDGVKLLLRFADTKAQKVLKQQSNERRAYRAGEYNYSVEVVQGSTPSPGMKRGSHLTPNSQVSYTSPAGVGSNWTPATSISPCHPHMKNPSSSARSSSLSSRSLNALDHTPAYRSRALSLSRRSYTDLSGGSSKTVMPDSPTMGPRKENIRAGSVSPASSSPMIILSPARSCT</sequence>
<feature type="region of interest" description="Disordered" evidence="4">
    <location>
        <begin position="510"/>
        <end position="569"/>
    </location>
</feature>
<keyword evidence="7" id="KW-1185">Reference proteome</keyword>
<keyword evidence="1" id="KW-0677">Repeat</keyword>
<name>A0A0A2JI92_PENEN</name>
<proteinExistence type="predicted"/>
<dbReference type="EMBL" id="JQFZ01000202">
    <property type="protein sequence ID" value="KGO55097.1"/>
    <property type="molecule type" value="Genomic_DNA"/>
</dbReference>
<dbReference type="GeneID" id="27675609"/>
<feature type="domain" description="RRM" evidence="5">
    <location>
        <begin position="313"/>
        <end position="397"/>
    </location>
</feature>
<dbReference type="STRING" id="27334.A0A0A2JI92"/>
<evidence type="ECO:0000259" key="5">
    <source>
        <dbReference type="PROSITE" id="PS50102"/>
    </source>
</evidence>
<dbReference type="SMART" id="SM00360">
    <property type="entry name" value="RRM"/>
    <property type="match status" value="2"/>
</dbReference>
<evidence type="ECO:0000256" key="3">
    <source>
        <dbReference type="PROSITE-ProRule" id="PRU00176"/>
    </source>
</evidence>
<feature type="compositionally biased region" description="Polar residues" evidence="4">
    <location>
        <begin position="522"/>
        <end position="547"/>
    </location>
</feature>
<feature type="compositionally biased region" description="Low complexity" evidence="4">
    <location>
        <begin position="557"/>
        <end position="569"/>
    </location>
</feature>
<evidence type="ECO:0000256" key="4">
    <source>
        <dbReference type="SAM" id="MobiDB-lite"/>
    </source>
</evidence>
<dbReference type="VEuPathDB" id="FungiDB:PEXP_044700"/>
<dbReference type="Pfam" id="PF00076">
    <property type="entry name" value="RRM_1"/>
    <property type="match status" value="2"/>
</dbReference>
<dbReference type="GO" id="GO:0003723">
    <property type="term" value="F:RNA binding"/>
    <property type="evidence" value="ECO:0007669"/>
    <property type="project" value="UniProtKB-UniRule"/>
</dbReference>
<dbReference type="PANTHER" id="PTHR24012">
    <property type="entry name" value="RNA BINDING PROTEIN"/>
    <property type="match status" value="1"/>
</dbReference>
<evidence type="ECO:0000313" key="6">
    <source>
        <dbReference type="EMBL" id="KGO55097.1"/>
    </source>
</evidence>
<dbReference type="InterPro" id="IPR035979">
    <property type="entry name" value="RBD_domain_sf"/>
</dbReference>
<dbReference type="RefSeq" id="XP_016597312.1">
    <property type="nucleotide sequence ID" value="XM_016740190.1"/>
</dbReference>
<dbReference type="Proteomes" id="UP000030143">
    <property type="component" value="Unassembled WGS sequence"/>
</dbReference>
<dbReference type="AlphaFoldDB" id="A0A0A2JI92"/>
<evidence type="ECO:0000256" key="2">
    <source>
        <dbReference type="ARBA" id="ARBA00022884"/>
    </source>
</evidence>
<dbReference type="SUPFAM" id="SSF54928">
    <property type="entry name" value="RNA-binding domain, RBD"/>
    <property type="match status" value="2"/>
</dbReference>
<reference evidence="6 7" key="1">
    <citation type="journal article" date="2015" name="Mol. Plant Microbe Interact.">
        <title>Genome, transcriptome, and functional analyses of Penicillium expansum provide new insights into secondary metabolism and pathogenicity.</title>
        <authorList>
            <person name="Ballester A.R."/>
            <person name="Marcet-Houben M."/>
            <person name="Levin E."/>
            <person name="Sela N."/>
            <person name="Selma-Lazaro C."/>
            <person name="Carmona L."/>
            <person name="Wisniewski M."/>
            <person name="Droby S."/>
            <person name="Gonzalez-Candelas L."/>
            <person name="Gabaldon T."/>
        </authorList>
    </citation>
    <scope>NUCLEOTIDE SEQUENCE [LARGE SCALE GENOMIC DNA]</scope>
    <source>
        <strain evidence="6 7">MD-8</strain>
    </source>
</reference>
<evidence type="ECO:0000313" key="7">
    <source>
        <dbReference type="Proteomes" id="UP000030143"/>
    </source>
</evidence>